<dbReference type="EMBL" id="PDNW01000029">
    <property type="protein sequence ID" value="PLC48065.1"/>
    <property type="molecule type" value="Genomic_DNA"/>
</dbReference>
<dbReference type="InterPro" id="IPR050834">
    <property type="entry name" value="Glycosyltransf_2"/>
</dbReference>
<dbReference type="GO" id="GO:0044010">
    <property type="term" value="P:single-species biofilm formation"/>
    <property type="evidence" value="ECO:0007669"/>
    <property type="project" value="TreeGrafter"/>
</dbReference>
<dbReference type="AlphaFoldDB" id="A0A2N4TZ75"/>
<reference evidence="1 2" key="1">
    <citation type="submission" date="2017-10" db="EMBL/GenBank/DDBJ databases">
        <title>Two draft genome sequences of Pusillimonas sp. strains isolated from a nitrate- and radionuclide-contaminated groundwater in Russia.</title>
        <authorList>
            <person name="Grouzdev D.S."/>
            <person name="Tourova T.P."/>
            <person name="Goeva M.A."/>
            <person name="Babich T.L."/>
            <person name="Sokolova D.S."/>
            <person name="Abdullin R."/>
            <person name="Poltaraus A.B."/>
            <person name="Toshchakov S.V."/>
            <person name="Nazina T.N."/>
        </authorList>
    </citation>
    <scope>NUCLEOTIDE SEQUENCE [LARGE SCALE GENOMIC DNA]</scope>
    <source>
        <strain evidence="1 2">JR1/69-3-13</strain>
    </source>
</reference>
<dbReference type="CDD" id="cd00761">
    <property type="entry name" value="Glyco_tranf_GTA_type"/>
    <property type="match status" value="1"/>
</dbReference>
<dbReference type="SUPFAM" id="SSF53448">
    <property type="entry name" value="Nucleotide-diphospho-sugar transferases"/>
    <property type="match status" value="1"/>
</dbReference>
<keyword evidence="1" id="KW-0808">Transferase</keyword>
<name>A0A2N4TZ75_9BURK</name>
<protein>
    <submittedName>
        <fullName evidence="1">Rhamnosyltransferase</fullName>
    </submittedName>
</protein>
<gene>
    <name evidence="1" type="ORF">CR159_20270</name>
</gene>
<dbReference type="PANTHER" id="PTHR43685">
    <property type="entry name" value="GLYCOSYLTRANSFERASE"/>
    <property type="match status" value="1"/>
</dbReference>
<keyword evidence="2" id="KW-1185">Reference proteome</keyword>
<sequence length="309" mass="34307">MRAAIIVPTYNGGTVWKACAGAIRQACTVMPQVSGVQVVDSSSIDDTVIVARASGFAVQMIDPRDFDHAGTRNRACDALDESTDIVIFLTQDAILAGSDSLTALIRAFDDPNVAVAYGRQLPHADANPIAAHARSFNYRERSYVSDRNSGHAMGLKAVFTSNSFAAYRLSVFKDLSGFPEKSILSEDMYFAAKAVMAGHKVAYVADATVMHSHNYTPLEEFRRYFDIGVFHHDEAWIAKEFGGAGGEGKRFLISEFRYLLARAPAWIPRACVHNFFKILGYKLGKSYTKLPLRLRSGFSMHRKYWDNRQ</sequence>
<dbReference type="Gene3D" id="3.90.550.10">
    <property type="entry name" value="Spore Coat Polysaccharide Biosynthesis Protein SpsA, Chain A"/>
    <property type="match status" value="1"/>
</dbReference>
<evidence type="ECO:0000313" key="1">
    <source>
        <dbReference type="EMBL" id="PLC48065.1"/>
    </source>
</evidence>
<dbReference type="PANTHER" id="PTHR43685:SF13">
    <property type="entry name" value="O ANTIGEN BIOSYNTHESIS RHAMNOSYLTRANSFERASE RFBN"/>
    <property type="match status" value="1"/>
</dbReference>
<proteinExistence type="predicted"/>
<dbReference type="OrthoDB" id="9790005at2"/>
<dbReference type="Pfam" id="PF13641">
    <property type="entry name" value="Glyco_tranf_2_3"/>
    <property type="match status" value="1"/>
</dbReference>
<comment type="caution">
    <text evidence="1">The sequence shown here is derived from an EMBL/GenBank/DDBJ whole genome shotgun (WGS) entry which is preliminary data.</text>
</comment>
<organism evidence="1 2">
    <name type="scientific">Pollutimonas subterranea</name>
    <dbReference type="NCBI Taxonomy" id="2045210"/>
    <lineage>
        <taxon>Bacteria</taxon>
        <taxon>Pseudomonadati</taxon>
        <taxon>Pseudomonadota</taxon>
        <taxon>Betaproteobacteria</taxon>
        <taxon>Burkholderiales</taxon>
        <taxon>Alcaligenaceae</taxon>
        <taxon>Pollutimonas</taxon>
    </lineage>
</organism>
<dbReference type="Proteomes" id="UP000234190">
    <property type="component" value="Unassembled WGS sequence"/>
</dbReference>
<dbReference type="GO" id="GO:0016740">
    <property type="term" value="F:transferase activity"/>
    <property type="evidence" value="ECO:0007669"/>
    <property type="project" value="UniProtKB-KW"/>
</dbReference>
<evidence type="ECO:0000313" key="2">
    <source>
        <dbReference type="Proteomes" id="UP000234190"/>
    </source>
</evidence>
<accession>A0A2N4TZ75</accession>
<dbReference type="InterPro" id="IPR029044">
    <property type="entry name" value="Nucleotide-diphossugar_trans"/>
</dbReference>